<accession>A0A8H7V2Z5</accession>
<reference evidence="2" key="1">
    <citation type="submission" date="2020-12" db="EMBL/GenBank/DDBJ databases">
        <title>Metabolic potential, ecology and presence of endohyphal bacteria is reflected in genomic diversity of Mucoromycotina.</title>
        <authorList>
            <person name="Muszewska A."/>
            <person name="Okrasinska A."/>
            <person name="Steczkiewicz K."/>
            <person name="Drgas O."/>
            <person name="Orlowska M."/>
            <person name="Perlinska-Lenart U."/>
            <person name="Aleksandrzak-Piekarczyk T."/>
            <person name="Szatraj K."/>
            <person name="Zielenkiewicz U."/>
            <person name="Pilsyk S."/>
            <person name="Malc E."/>
            <person name="Mieczkowski P."/>
            <person name="Kruszewska J.S."/>
            <person name="Biernat P."/>
            <person name="Pawlowska J."/>
        </authorList>
    </citation>
    <scope>NUCLEOTIDE SEQUENCE</scope>
    <source>
        <strain evidence="2">CBS 226.32</strain>
    </source>
</reference>
<evidence type="ECO:0000313" key="2">
    <source>
        <dbReference type="EMBL" id="KAG2201473.1"/>
    </source>
</evidence>
<evidence type="ECO:0000313" key="3">
    <source>
        <dbReference type="Proteomes" id="UP000650833"/>
    </source>
</evidence>
<proteinExistence type="predicted"/>
<dbReference type="Proteomes" id="UP000650833">
    <property type="component" value="Unassembled WGS sequence"/>
</dbReference>
<evidence type="ECO:0000256" key="1">
    <source>
        <dbReference type="SAM" id="Phobius"/>
    </source>
</evidence>
<organism evidence="2 3">
    <name type="scientific">Mucor plumbeus</name>
    <dbReference type="NCBI Taxonomy" id="97098"/>
    <lineage>
        <taxon>Eukaryota</taxon>
        <taxon>Fungi</taxon>
        <taxon>Fungi incertae sedis</taxon>
        <taxon>Mucoromycota</taxon>
        <taxon>Mucoromycotina</taxon>
        <taxon>Mucoromycetes</taxon>
        <taxon>Mucorales</taxon>
        <taxon>Mucorineae</taxon>
        <taxon>Mucoraceae</taxon>
        <taxon>Mucor</taxon>
    </lineage>
</organism>
<dbReference type="AlphaFoldDB" id="A0A8H7V2Z5"/>
<comment type="caution">
    <text evidence="2">The sequence shown here is derived from an EMBL/GenBank/DDBJ whole genome shotgun (WGS) entry which is preliminary data.</text>
</comment>
<name>A0A8H7V2Z5_9FUNG</name>
<dbReference type="EMBL" id="JAEPRC010000285">
    <property type="protein sequence ID" value="KAG2201473.1"/>
    <property type="molecule type" value="Genomic_DNA"/>
</dbReference>
<dbReference type="OrthoDB" id="2298511at2759"/>
<feature type="transmembrane region" description="Helical" evidence="1">
    <location>
        <begin position="64"/>
        <end position="85"/>
    </location>
</feature>
<keyword evidence="1" id="KW-0472">Membrane</keyword>
<gene>
    <name evidence="2" type="ORF">INT46_000635</name>
</gene>
<keyword evidence="1" id="KW-0812">Transmembrane</keyword>
<keyword evidence="3" id="KW-1185">Reference proteome</keyword>
<sequence length="396" mass="45571">MTEIISLPSEEGNDSGFDVKKNWNQARLWFDKKWNGDRDENTPLLSDERSTIQRTTKKTTFRTVTTAIAFIVALILVGAIIDLWYNKHYAKKPENLAIIQKQLQQGLHEEERLQLQQLKQQNTVDFRNQDMSITDLEYNHDLDMNGGDPMANNNNNNIDTMITSNLPSMSAWNTIALTYQRQFKLNPMTAAEEAQLTRLIDLFDVACKKQNNLSAVVESLNKSIVGESHTVRRVITMLRNLSEVLTPIWTPGKFTEDSFTINDFDPVSSPFLSRLPNATYHGNDRELPESNTRKIEQQHCNVIGRKPDRIIQFEDVHGESFTILMTEIKTQNRSKNYPDLVKLATMMKDSLDHALTKKLDREKLYSTALNAPIPADLTYNKRHTSTSPKHHDQYYQ</sequence>
<protein>
    <submittedName>
        <fullName evidence="2">Uncharacterized protein</fullName>
    </submittedName>
</protein>
<keyword evidence="1" id="KW-1133">Transmembrane helix</keyword>